<reference evidence="2" key="1">
    <citation type="submission" date="2022-05" db="EMBL/GenBank/DDBJ databases">
        <title>The Musa troglodytarum L. genome provides insights into the mechanism of non-climacteric behaviour and enrichment of carotenoids.</title>
        <authorList>
            <person name="Wang J."/>
        </authorList>
    </citation>
    <scope>NUCLEOTIDE SEQUENCE</scope>
    <source>
        <tissue evidence="2">Leaf</tissue>
    </source>
</reference>
<gene>
    <name evidence="2" type="ORF">MUK42_15609</name>
</gene>
<proteinExistence type="predicted"/>
<feature type="compositionally biased region" description="Gly residues" evidence="1">
    <location>
        <begin position="398"/>
        <end position="421"/>
    </location>
</feature>
<organism evidence="2 3">
    <name type="scientific">Musa troglodytarum</name>
    <name type="common">fe'i banana</name>
    <dbReference type="NCBI Taxonomy" id="320322"/>
    <lineage>
        <taxon>Eukaryota</taxon>
        <taxon>Viridiplantae</taxon>
        <taxon>Streptophyta</taxon>
        <taxon>Embryophyta</taxon>
        <taxon>Tracheophyta</taxon>
        <taxon>Spermatophyta</taxon>
        <taxon>Magnoliopsida</taxon>
        <taxon>Liliopsida</taxon>
        <taxon>Zingiberales</taxon>
        <taxon>Musaceae</taxon>
        <taxon>Musa</taxon>
    </lineage>
</organism>
<feature type="region of interest" description="Disordered" evidence="1">
    <location>
        <begin position="82"/>
        <end position="144"/>
    </location>
</feature>
<keyword evidence="3" id="KW-1185">Reference proteome</keyword>
<evidence type="ECO:0000313" key="3">
    <source>
        <dbReference type="Proteomes" id="UP001055439"/>
    </source>
</evidence>
<dbReference type="InterPro" id="IPR007657">
    <property type="entry name" value="Glycosyltransferase_61"/>
</dbReference>
<feature type="compositionally biased region" description="Basic and acidic residues" evidence="1">
    <location>
        <begin position="97"/>
        <end position="115"/>
    </location>
</feature>
<sequence length="577" mass="62929">MGYEMLLIKSPHRMESRKLGLALLVGFCIGVVTSFISITLSTAEQQFSWAYGARANPSPEINPHPRMSDAGRSATGVIRMNQTSSSTNYTAHSTAQAKDDAAELASGKETEEANHGENAAEGVQHTTQKQQTIESKPPGTGDHFNEHIGFDRAEAPKAACDLSNPRTDVCELHGDVRIHGKSSSVVLVSADRQPRNPERRRSWQIKPYARKFDKAAMAHIQEVSVGSSNGLGNDVPRCTTNYSVPAVVFAIGGYTGNYYHDFTDVLVPLFITSRRFDGEVQLVIATKKLWWISKYEPILRKLSRYEIVYSGSDDRVHCYPHAIVGLHSHKAMSIDPARAPNGYSMVDFTRFMRSTYSLGRDFPIRLGDDGGRKPRLLLIPRQGTRRFTNFQEIVGGGGVGLRGGGGGSEDGEQGGGGGEGGELVRRDDGGARRRPHQLRVPADRRGDHSGSSLRQSGEHLPVLLWVPIGGRQAALPGVQHKGGGEQSDRAVSARPPCVQGPQVDSQEGMEQDGGGVLGQAEREAGREQVQTSSAESPTASPSMNRIEKKKTKKMMICDFLSSYRVTNKKMDFALYDS</sequence>
<accession>A0A9E7GYK2</accession>
<dbReference type="AlphaFoldDB" id="A0A9E7GYK2"/>
<evidence type="ECO:0000256" key="1">
    <source>
        <dbReference type="SAM" id="MobiDB-lite"/>
    </source>
</evidence>
<dbReference type="OrthoDB" id="529273at2759"/>
<dbReference type="PANTHER" id="PTHR20961">
    <property type="entry name" value="GLYCOSYLTRANSFERASE"/>
    <property type="match status" value="1"/>
</dbReference>
<dbReference type="EMBL" id="CP097510">
    <property type="protein sequence ID" value="URE24131.1"/>
    <property type="molecule type" value="Genomic_DNA"/>
</dbReference>
<feature type="compositionally biased region" description="Polar residues" evidence="1">
    <location>
        <begin position="124"/>
        <end position="134"/>
    </location>
</feature>
<evidence type="ECO:0000313" key="2">
    <source>
        <dbReference type="EMBL" id="URE24131.1"/>
    </source>
</evidence>
<feature type="compositionally biased region" description="Polar residues" evidence="1">
    <location>
        <begin position="82"/>
        <end position="96"/>
    </location>
</feature>
<feature type="compositionally biased region" description="Low complexity" evidence="1">
    <location>
        <begin position="531"/>
        <end position="542"/>
    </location>
</feature>
<feature type="compositionally biased region" description="Basic and acidic residues" evidence="1">
    <location>
        <begin position="422"/>
        <end position="431"/>
    </location>
</feature>
<dbReference type="GO" id="GO:0016757">
    <property type="term" value="F:glycosyltransferase activity"/>
    <property type="evidence" value="ECO:0007669"/>
    <property type="project" value="InterPro"/>
</dbReference>
<protein>
    <submittedName>
        <fullName evidence="2">Glycosyltransferase</fullName>
    </submittedName>
</protein>
<feature type="region of interest" description="Disordered" evidence="1">
    <location>
        <begin position="398"/>
        <end position="455"/>
    </location>
</feature>
<feature type="region of interest" description="Disordered" evidence="1">
    <location>
        <begin position="475"/>
        <end position="548"/>
    </location>
</feature>
<name>A0A9E7GYK2_9LILI</name>
<dbReference type="Proteomes" id="UP001055439">
    <property type="component" value="Chromosome 8"/>
</dbReference>
<dbReference type="PANTHER" id="PTHR20961:SF144">
    <property type="entry name" value="OS01G0119100 PROTEIN"/>
    <property type="match status" value="1"/>
</dbReference>